<feature type="transmembrane region" description="Helical" evidence="1">
    <location>
        <begin position="560"/>
        <end position="585"/>
    </location>
</feature>
<dbReference type="InterPro" id="IPR052728">
    <property type="entry name" value="O2_lipid_transport_reg"/>
</dbReference>
<dbReference type="InterPro" id="IPR006621">
    <property type="entry name" value="Nose-resist-to-fluoxetine_N"/>
</dbReference>
<evidence type="ECO:0000313" key="5">
    <source>
        <dbReference type="Proteomes" id="UP000494165"/>
    </source>
</evidence>
<sequence>MEHLKALLFFSLLSVPSILAQILSSPCNNEVLATLLEASQGTEWALRMIDATSKFPDGILVGNIDSMGHWDECLQASNTANIEGKYCKVVATYQNPAIFSDLEYKRIERFRSPKAVPDGTALNLNFALCLPRSCNTDDFEIVAGQLLPVLGNSTQVSAKVNPKECFTLDTVTPELDAGTITVIVVFALLIALVVASTFLEHVNKGGTIIKALCLKTTYINLVSVREGAFDCVNGMKVLSMLWIMMGHRYELGVLSTPTSNRVLAFDLTQEPLYMMLGNAFLSVDSFFLIGGFLLAYGFFRDMKRGNKFDAFKFYIYRYIRLTVPMSVMVIFYVTILRFMGAGPAWYPTIGSRFIQSCETHWWAAVFYVNNYIGPMTQCVEQTWYTSVDMQLAWLSPLLLLPMHYAPRAGKQLAFLVVLLSCAIPAVLTYLNNYPWSVNLINADYYDVLAYTFEVYLATHSRASPYVWGIILGYIMANNPQKIYFNWKTVALGWLLSAGTCLTVLFTLSITYQYDYVYEPIGATFYGGLHRLAWAIGLSWIIFACTKGIGGPVNAILSWRIFSILSPLIYGVYLVHFMIIGVQVGAKKQPDYASHYDVIHNFLGDIPFSFAGGCAIYFLVEAPLMVFLKAVFKKQRPAGKETKGKV</sequence>
<name>A0A8S1CN33_9INSE</name>
<accession>A0A8S1CN33</accession>
<dbReference type="Proteomes" id="UP000494165">
    <property type="component" value="Unassembled WGS sequence"/>
</dbReference>
<feature type="domain" description="Nose resistant-to-fluoxetine protein N-terminal" evidence="3">
    <location>
        <begin position="24"/>
        <end position="163"/>
    </location>
</feature>
<evidence type="ECO:0000313" key="4">
    <source>
        <dbReference type="EMBL" id="CAB3370985.1"/>
    </source>
</evidence>
<feature type="transmembrane region" description="Helical" evidence="1">
    <location>
        <begin position="605"/>
        <end position="627"/>
    </location>
</feature>
<feature type="transmembrane region" description="Helical" evidence="1">
    <location>
        <begin position="272"/>
        <end position="298"/>
    </location>
</feature>
<keyword evidence="2" id="KW-0732">Signal</keyword>
<feature type="transmembrane region" description="Helical" evidence="1">
    <location>
        <begin position="318"/>
        <end position="339"/>
    </location>
</feature>
<comment type="caution">
    <text evidence="4">The sequence shown here is derived from an EMBL/GenBank/DDBJ whole genome shotgun (WGS) entry which is preliminary data.</text>
</comment>
<evidence type="ECO:0000256" key="2">
    <source>
        <dbReference type="SAM" id="SignalP"/>
    </source>
</evidence>
<dbReference type="PANTHER" id="PTHR11161">
    <property type="entry name" value="O-ACYLTRANSFERASE"/>
    <property type="match status" value="1"/>
</dbReference>
<dbReference type="Pfam" id="PF20146">
    <property type="entry name" value="NRF"/>
    <property type="match status" value="1"/>
</dbReference>
<feature type="transmembrane region" description="Helical" evidence="1">
    <location>
        <begin position="177"/>
        <end position="199"/>
    </location>
</feature>
<dbReference type="Pfam" id="PF01757">
    <property type="entry name" value="Acyl_transf_3"/>
    <property type="match status" value="1"/>
</dbReference>
<keyword evidence="5" id="KW-1185">Reference proteome</keyword>
<feature type="transmembrane region" description="Helical" evidence="1">
    <location>
        <begin position="412"/>
        <end position="430"/>
    </location>
</feature>
<keyword evidence="1" id="KW-0812">Transmembrane</keyword>
<reference evidence="4 5" key="1">
    <citation type="submission" date="2020-04" db="EMBL/GenBank/DDBJ databases">
        <authorList>
            <person name="Alioto T."/>
            <person name="Alioto T."/>
            <person name="Gomez Garrido J."/>
        </authorList>
    </citation>
    <scope>NUCLEOTIDE SEQUENCE [LARGE SCALE GENOMIC DNA]</scope>
</reference>
<protein>
    <recommendedName>
        <fullName evidence="3">Nose resistant-to-fluoxetine protein N-terminal domain-containing protein</fullName>
    </recommendedName>
</protein>
<dbReference type="PANTHER" id="PTHR11161:SF0">
    <property type="entry name" value="O-ACYLTRANSFERASE LIKE PROTEIN"/>
    <property type="match status" value="1"/>
</dbReference>
<feature type="transmembrane region" description="Helical" evidence="1">
    <location>
        <begin position="454"/>
        <end position="476"/>
    </location>
</feature>
<feature type="transmembrane region" description="Helical" evidence="1">
    <location>
        <begin position="488"/>
        <end position="511"/>
    </location>
</feature>
<keyword evidence="1" id="KW-1133">Transmembrane helix</keyword>
<feature type="chain" id="PRO_5035815510" description="Nose resistant-to-fluoxetine protein N-terminal domain-containing protein" evidence="2">
    <location>
        <begin position="21"/>
        <end position="645"/>
    </location>
</feature>
<proteinExistence type="predicted"/>
<feature type="transmembrane region" description="Helical" evidence="1">
    <location>
        <begin position="531"/>
        <end position="548"/>
    </location>
</feature>
<organism evidence="4 5">
    <name type="scientific">Cloeon dipterum</name>
    <dbReference type="NCBI Taxonomy" id="197152"/>
    <lineage>
        <taxon>Eukaryota</taxon>
        <taxon>Metazoa</taxon>
        <taxon>Ecdysozoa</taxon>
        <taxon>Arthropoda</taxon>
        <taxon>Hexapoda</taxon>
        <taxon>Insecta</taxon>
        <taxon>Pterygota</taxon>
        <taxon>Palaeoptera</taxon>
        <taxon>Ephemeroptera</taxon>
        <taxon>Pisciforma</taxon>
        <taxon>Baetidae</taxon>
        <taxon>Cloeon</taxon>
    </lineage>
</organism>
<dbReference type="OrthoDB" id="10006435at2759"/>
<gene>
    <name evidence="4" type="ORF">CLODIP_2_CD08334</name>
</gene>
<evidence type="ECO:0000256" key="1">
    <source>
        <dbReference type="SAM" id="Phobius"/>
    </source>
</evidence>
<feature type="signal peptide" evidence="2">
    <location>
        <begin position="1"/>
        <end position="20"/>
    </location>
</feature>
<keyword evidence="1" id="KW-0472">Membrane</keyword>
<dbReference type="AlphaFoldDB" id="A0A8S1CN33"/>
<dbReference type="GO" id="GO:0016747">
    <property type="term" value="F:acyltransferase activity, transferring groups other than amino-acyl groups"/>
    <property type="evidence" value="ECO:0007669"/>
    <property type="project" value="InterPro"/>
</dbReference>
<dbReference type="EMBL" id="CADEPI010000057">
    <property type="protein sequence ID" value="CAB3370985.1"/>
    <property type="molecule type" value="Genomic_DNA"/>
</dbReference>
<evidence type="ECO:0000259" key="3">
    <source>
        <dbReference type="SMART" id="SM00703"/>
    </source>
</evidence>
<dbReference type="InterPro" id="IPR002656">
    <property type="entry name" value="Acyl_transf_3_dom"/>
</dbReference>
<dbReference type="SMART" id="SM00703">
    <property type="entry name" value="NRF"/>
    <property type="match status" value="1"/>
</dbReference>